<dbReference type="Proteomes" id="UP000759103">
    <property type="component" value="Unassembled WGS sequence"/>
</dbReference>
<keyword evidence="2" id="KW-1185">Reference proteome</keyword>
<gene>
    <name evidence="1" type="ORF">KZ820_05780</name>
</gene>
<evidence type="ECO:0000313" key="1">
    <source>
        <dbReference type="EMBL" id="MBW6530240.1"/>
    </source>
</evidence>
<proteinExistence type="predicted"/>
<comment type="caution">
    <text evidence="1">The sequence shown here is derived from an EMBL/GenBank/DDBJ whole genome shotgun (WGS) entry which is preliminary data.</text>
</comment>
<name>A0ABS7BL74_9SPHN</name>
<sequence>MPRIASAIFDAQADAHHAVSDLRGVGVRDRELSLMLRRVTLENGGRSGASAGDDGAGVLRAILGGDAAGAGVGVATLAIPGAGPLVAAGAIAASAVPGAIALGAAAGAPATTLSELLAPYGVTAEEAAYYDRHLGRGGVLLWVGSDAAIPVETIVDILYRNGGHDARRPGNALLE</sequence>
<reference evidence="1 2" key="1">
    <citation type="submission" date="2021-07" db="EMBL/GenBank/DDBJ databases">
        <title>Sphingomonas sp.</title>
        <authorList>
            <person name="Feng G."/>
            <person name="Li J."/>
            <person name="Pan M."/>
        </authorList>
    </citation>
    <scope>NUCLEOTIDE SEQUENCE [LARGE SCALE GENOMIC DNA]</scope>
    <source>
        <strain evidence="1 2">RRHST34</strain>
    </source>
</reference>
<dbReference type="EMBL" id="JAHXZN010000001">
    <property type="protein sequence ID" value="MBW6530240.1"/>
    <property type="molecule type" value="Genomic_DNA"/>
</dbReference>
<dbReference type="RefSeq" id="WP_219747623.1">
    <property type="nucleotide sequence ID" value="NZ_JAHXZN010000001.1"/>
</dbReference>
<protein>
    <submittedName>
        <fullName evidence="1">Uncharacterized protein</fullName>
    </submittedName>
</protein>
<organism evidence="1 2">
    <name type="scientific">Sphingomonas citri</name>
    <dbReference type="NCBI Taxonomy" id="2862499"/>
    <lineage>
        <taxon>Bacteria</taxon>
        <taxon>Pseudomonadati</taxon>
        <taxon>Pseudomonadota</taxon>
        <taxon>Alphaproteobacteria</taxon>
        <taxon>Sphingomonadales</taxon>
        <taxon>Sphingomonadaceae</taxon>
        <taxon>Sphingomonas</taxon>
    </lineage>
</organism>
<evidence type="ECO:0000313" key="2">
    <source>
        <dbReference type="Proteomes" id="UP000759103"/>
    </source>
</evidence>
<accession>A0ABS7BL74</accession>